<accession>A0A6M8EEW9</accession>
<organism evidence="1 2">
    <name type="scientific">Arcobacter acticola</name>
    <dbReference type="NCBI Taxonomy" id="1849015"/>
    <lineage>
        <taxon>Bacteria</taxon>
        <taxon>Pseudomonadati</taxon>
        <taxon>Campylobacterota</taxon>
        <taxon>Epsilonproteobacteria</taxon>
        <taxon>Campylobacterales</taxon>
        <taxon>Arcobacteraceae</taxon>
        <taxon>Arcobacter</taxon>
    </lineage>
</organism>
<proteinExistence type="predicted"/>
<dbReference type="Proteomes" id="UP000503483">
    <property type="component" value="Chromosome"/>
</dbReference>
<dbReference type="EMBL" id="CP042652">
    <property type="protein sequence ID" value="QKE28542.1"/>
    <property type="molecule type" value="Genomic_DNA"/>
</dbReference>
<evidence type="ECO:0000313" key="1">
    <source>
        <dbReference type="EMBL" id="QKE28542.1"/>
    </source>
</evidence>
<reference evidence="1 2" key="1">
    <citation type="submission" date="2019-08" db="EMBL/GenBank/DDBJ databases">
        <title>Complete genome sequence of Arcobacter acticola.</title>
        <authorList>
            <person name="Miller W."/>
        </authorList>
    </citation>
    <scope>NUCLEOTIDE SEQUENCE [LARGE SCALE GENOMIC DNA]</scope>
    <source>
        <strain evidence="1 2">KCTC 52212</strain>
    </source>
</reference>
<dbReference type="RefSeq" id="WP_172126117.1">
    <property type="nucleotide sequence ID" value="NZ_CP042652.1"/>
</dbReference>
<protein>
    <submittedName>
        <fullName evidence="1">Uncharacterized protein</fullName>
    </submittedName>
</protein>
<dbReference type="AlphaFoldDB" id="A0A6M8EEW9"/>
<dbReference type="KEGG" id="paco:AACT_1371"/>
<gene>
    <name evidence="1" type="ORF">AACT_1371</name>
</gene>
<keyword evidence="2" id="KW-1185">Reference proteome</keyword>
<name>A0A6M8EEW9_9BACT</name>
<evidence type="ECO:0000313" key="2">
    <source>
        <dbReference type="Proteomes" id="UP000503483"/>
    </source>
</evidence>
<sequence>MKNQKAPNDIETILKELKSLAKESLPIFSSMVDDIIISNCKDENHIELTLDRLLDFCFDDENLLLYKKLCRYYLTINPIATEDYVKFYFEIYGEEK</sequence>